<proteinExistence type="predicted"/>
<dbReference type="PANTHER" id="PTHR40112">
    <property type="entry name" value="H2HPP ISOMERASE"/>
    <property type="match status" value="1"/>
</dbReference>
<accession>A0ABV4U4G7</accession>
<evidence type="ECO:0000256" key="1">
    <source>
        <dbReference type="SAM" id="MobiDB-lite"/>
    </source>
</evidence>
<sequence>MAVPPTTTPYRIPDDSTASHIAQPPAPPDPADHMLNLPAGDIAWELFQPDTPEQSPAVKIVHVDPNTGATRLFIRCPRGMHVPPHWHTGNETHTVVQGTFIVEEPDGKRVALGPGSFNYIPARMVHQAWCGDGEDVVLFITTDKPWDLVWISEPEAPSA</sequence>
<dbReference type="InterPro" id="IPR014710">
    <property type="entry name" value="RmlC-like_jellyroll"/>
</dbReference>
<evidence type="ECO:0000313" key="4">
    <source>
        <dbReference type="Proteomes" id="UP001575105"/>
    </source>
</evidence>
<organism evidence="3 4">
    <name type="scientific">Natronomicrosphaera hydrolytica</name>
    <dbReference type="NCBI Taxonomy" id="3242702"/>
    <lineage>
        <taxon>Bacteria</taxon>
        <taxon>Pseudomonadati</taxon>
        <taxon>Planctomycetota</taxon>
        <taxon>Phycisphaerae</taxon>
        <taxon>Phycisphaerales</taxon>
        <taxon>Phycisphaeraceae</taxon>
        <taxon>Natronomicrosphaera</taxon>
    </lineage>
</organism>
<dbReference type="InterPro" id="IPR013096">
    <property type="entry name" value="Cupin_2"/>
</dbReference>
<feature type="region of interest" description="Disordered" evidence="1">
    <location>
        <begin position="1"/>
        <end position="33"/>
    </location>
</feature>
<evidence type="ECO:0000259" key="2">
    <source>
        <dbReference type="Pfam" id="PF07883"/>
    </source>
</evidence>
<comment type="caution">
    <text evidence="3">The sequence shown here is derived from an EMBL/GenBank/DDBJ whole genome shotgun (WGS) entry which is preliminary data.</text>
</comment>
<dbReference type="Gene3D" id="2.60.120.10">
    <property type="entry name" value="Jelly Rolls"/>
    <property type="match status" value="1"/>
</dbReference>
<evidence type="ECO:0000313" key="3">
    <source>
        <dbReference type="EMBL" id="MFA9477203.1"/>
    </source>
</evidence>
<dbReference type="PANTHER" id="PTHR40112:SF1">
    <property type="entry name" value="H2HPP ISOMERASE"/>
    <property type="match status" value="1"/>
</dbReference>
<dbReference type="InterPro" id="IPR052535">
    <property type="entry name" value="Bacilysin_H2HPP_isomerase"/>
</dbReference>
<feature type="domain" description="Cupin type-2" evidence="2">
    <location>
        <begin position="78"/>
        <end position="139"/>
    </location>
</feature>
<dbReference type="Proteomes" id="UP001575105">
    <property type="component" value="Unassembled WGS sequence"/>
</dbReference>
<dbReference type="InterPro" id="IPR011051">
    <property type="entry name" value="RmlC_Cupin_sf"/>
</dbReference>
<keyword evidence="4" id="KW-1185">Reference proteome</keyword>
<name>A0ABV4U4G7_9BACT</name>
<dbReference type="SUPFAM" id="SSF51182">
    <property type="entry name" value="RmlC-like cupins"/>
    <property type="match status" value="1"/>
</dbReference>
<dbReference type="Pfam" id="PF07883">
    <property type="entry name" value="Cupin_2"/>
    <property type="match status" value="1"/>
</dbReference>
<gene>
    <name evidence="3" type="ORF">ACERK3_02730</name>
</gene>
<dbReference type="EMBL" id="JBGUBD010000002">
    <property type="protein sequence ID" value="MFA9477203.1"/>
    <property type="molecule type" value="Genomic_DNA"/>
</dbReference>
<dbReference type="RefSeq" id="WP_425344130.1">
    <property type="nucleotide sequence ID" value="NZ_JBGUBD010000002.1"/>
</dbReference>
<protein>
    <submittedName>
        <fullName evidence="3">Cupin domain-containing protein</fullName>
    </submittedName>
</protein>
<reference evidence="3 4" key="1">
    <citation type="submission" date="2024-08" db="EMBL/GenBank/DDBJ databases">
        <title>Whole-genome sequencing of halo(alkali)philic microorganisms from hypersaline lakes.</title>
        <authorList>
            <person name="Sorokin D.Y."/>
            <person name="Merkel A.Y."/>
            <person name="Messina E."/>
            <person name="Yakimov M."/>
        </authorList>
    </citation>
    <scope>NUCLEOTIDE SEQUENCE [LARGE SCALE GENOMIC DNA]</scope>
    <source>
        <strain evidence="3 4">AB-hyl4</strain>
    </source>
</reference>